<gene>
    <name evidence="2" type="ORF">PBRASI_LOCUS7323</name>
</gene>
<feature type="non-terminal residue" evidence="2">
    <location>
        <position position="1"/>
    </location>
</feature>
<dbReference type="EMBL" id="CAJVPI010001108">
    <property type="protein sequence ID" value="CAG8594866.1"/>
    <property type="molecule type" value="Genomic_DNA"/>
</dbReference>
<comment type="caution">
    <text evidence="2">The sequence shown here is derived from an EMBL/GenBank/DDBJ whole genome shotgun (WGS) entry which is preliminary data.</text>
</comment>
<dbReference type="InterPro" id="IPR043129">
    <property type="entry name" value="ATPase_NBD"/>
</dbReference>
<dbReference type="Gene3D" id="3.30.420.40">
    <property type="match status" value="1"/>
</dbReference>
<proteinExistence type="predicted"/>
<dbReference type="SUPFAM" id="SSF53067">
    <property type="entry name" value="Actin-like ATPase domain"/>
    <property type="match status" value="1"/>
</dbReference>
<keyword evidence="3" id="KW-1185">Reference proteome</keyword>
<dbReference type="InterPro" id="IPR000905">
    <property type="entry name" value="Gcp-like_dom"/>
</dbReference>
<evidence type="ECO:0000313" key="3">
    <source>
        <dbReference type="Proteomes" id="UP000789739"/>
    </source>
</evidence>
<feature type="domain" description="Gcp-like" evidence="1">
    <location>
        <begin position="18"/>
        <end position="48"/>
    </location>
</feature>
<dbReference type="AlphaFoldDB" id="A0A9N9CDA0"/>
<accession>A0A9N9CDA0</accession>
<name>A0A9N9CDA0_9GLOM</name>
<dbReference type="Pfam" id="PF00814">
    <property type="entry name" value="TsaD"/>
    <property type="match status" value="1"/>
</dbReference>
<organism evidence="2 3">
    <name type="scientific">Paraglomus brasilianum</name>
    <dbReference type="NCBI Taxonomy" id="144538"/>
    <lineage>
        <taxon>Eukaryota</taxon>
        <taxon>Fungi</taxon>
        <taxon>Fungi incertae sedis</taxon>
        <taxon>Mucoromycota</taxon>
        <taxon>Glomeromycotina</taxon>
        <taxon>Glomeromycetes</taxon>
        <taxon>Paraglomerales</taxon>
        <taxon>Paraglomeraceae</taxon>
        <taxon>Paraglomus</taxon>
    </lineage>
</organism>
<evidence type="ECO:0000313" key="2">
    <source>
        <dbReference type="EMBL" id="CAG8594866.1"/>
    </source>
</evidence>
<dbReference type="Proteomes" id="UP000789739">
    <property type="component" value="Unassembled WGS sequence"/>
</dbReference>
<protein>
    <submittedName>
        <fullName evidence="2">7568_t:CDS:1</fullName>
    </submittedName>
</protein>
<sequence length="49" mass="5186">DCIHLQSHLHEPKGLHELWDVDIIAVTRGPGLGPCLGVGVDAAKSLAVF</sequence>
<evidence type="ECO:0000259" key="1">
    <source>
        <dbReference type="Pfam" id="PF00814"/>
    </source>
</evidence>
<reference evidence="2" key="1">
    <citation type="submission" date="2021-06" db="EMBL/GenBank/DDBJ databases">
        <authorList>
            <person name="Kallberg Y."/>
            <person name="Tangrot J."/>
            <person name="Rosling A."/>
        </authorList>
    </citation>
    <scope>NUCLEOTIDE SEQUENCE</scope>
    <source>
        <strain evidence="2">BR232B</strain>
    </source>
</reference>